<feature type="compositionally biased region" description="Acidic residues" evidence="1">
    <location>
        <begin position="37"/>
        <end position="49"/>
    </location>
</feature>
<dbReference type="AlphaFoldDB" id="A0A8U0QLZ8"/>
<accession>A0A8U0QLZ8</accession>
<sequence>MGTQPRSHFSRQPVKYQRQPTPGLRRSAGATSAGQLGEEDEDEEEDEEEERKRNQPRSADSSRSPSPEPEPVSQRMRILRLELPPETTAYHLLSQAGGHAPESQTEREKTPPYEVPQGRLRAGTVVVEPSIAATTAGANPTPSTGAQEAGLRSRSATLSQLNVNQSNNRQGWVGERRRLSGEEGLSGPARKILSGLKLRRSHSGLQQHFV</sequence>
<organism evidence="2 3">
    <name type="scientific">Salvelinus namaycush</name>
    <name type="common">Lake trout</name>
    <name type="synonym">Salmo namaycush</name>
    <dbReference type="NCBI Taxonomy" id="8040"/>
    <lineage>
        <taxon>Eukaryota</taxon>
        <taxon>Metazoa</taxon>
        <taxon>Chordata</taxon>
        <taxon>Craniata</taxon>
        <taxon>Vertebrata</taxon>
        <taxon>Euteleostomi</taxon>
        <taxon>Actinopterygii</taxon>
        <taxon>Neopterygii</taxon>
        <taxon>Teleostei</taxon>
        <taxon>Protacanthopterygii</taxon>
        <taxon>Salmoniformes</taxon>
        <taxon>Salmonidae</taxon>
        <taxon>Salmoninae</taxon>
        <taxon>Salvelinus</taxon>
    </lineage>
</organism>
<keyword evidence="2" id="KW-1185">Reference proteome</keyword>
<feature type="compositionally biased region" description="Low complexity" evidence="1">
    <location>
        <begin position="56"/>
        <end position="65"/>
    </location>
</feature>
<gene>
    <name evidence="3" type="primary">LOC120044453</name>
</gene>
<proteinExistence type="predicted"/>
<name>A0A8U0QLZ8_SALNM</name>
<feature type="compositionally biased region" description="Polar residues" evidence="1">
    <location>
        <begin position="132"/>
        <end position="146"/>
    </location>
</feature>
<feature type="region of interest" description="Disordered" evidence="1">
    <location>
        <begin position="132"/>
        <end position="188"/>
    </location>
</feature>
<dbReference type="KEGG" id="snh:120044453"/>
<evidence type="ECO:0000313" key="3">
    <source>
        <dbReference type="RefSeq" id="XP_038845031.1"/>
    </source>
</evidence>
<dbReference type="RefSeq" id="XP_038845031.1">
    <property type="nucleotide sequence ID" value="XM_038989103.1"/>
</dbReference>
<evidence type="ECO:0000256" key="1">
    <source>
        <dbReference type="SAM" id="MobiDB-lite"/>
    </source>
</evidence>
<evidence type="ECO:0000313" key="2">
    <source>
        <dbReference type="Proteomes" id="UP000808372"/>
    </source>
</evidence>
<reference evidence="3" key="1">
    <citation type="submission" date="2025-08" db="UniProtKB">
        <authorList>
            <consortium name="RefSeq"/>
        </authorList>
    </citation>
    <scope>IDENTIFICATION</scope>
    <source>
        <tissue evidence="3">White muscle</tissue>
    </source>
</reference>
<dbReference type="GeneID" id="120044453"/>
<protein>
    <submittedName>
        <fullName evidence="3">Uncharacterized protein LOC120044453</fullName>
    </submittedName>
</protein>
<feature type="region of interest" description="Disordered" evidence="1">
    <location>
        <begin position="1"/>
        <end position="120"/>
    </location>
</feature>
<feature type="compositionally biased region" description="Polar residues" evidence="1">
    <location>
        <begin position="154"/>
        <end position="170"/>
    </location>
</feature>
<dbReference type="Proteomes" id="UP000808372">
    <property type="component" value="Chromosome 3"/>
</dbReference>